<organism evidence="4 5">
    <name type="scientific">Corynebacterium yudongzhengii</name>
    <dbReference type="NCBI Taxonomy" id="2080740"/>
    <lineage>
        <taxon>Bacteria</taxon>
        <taxon>Bacillati</taxon>
        <taxon>Actinomycetota</taxon>
        <taxon>Actinomycetes</taxon>
        <taxon>Mycobacteriales</taxon>
        <taxon>Corynebacteriaceae</taxon>
        <taxon>Corynebacterium</taxon>
    </lineage>
</organism>
<dbReference type="OrthoDB" id="3625082at2"/>
<proteinExistence type="predicted"/>
<dbReference type="Pfam" id="PF08044">
    <property type="entry name" value="DUF1707"/>
    <property type="match status" value="1"/>
</dbReference>
<keyword evidence="5" id="KW-1185">Reference proteome</keyword>
<dbReference type="RefSeq" id="WP_108430825.1">
    <property type="nucleotide sequence ID" value="NZ_CP026947.1"/>
</dbReference>
<feature type="domain" description="DUF1707" evidence="2">
    <location>
        <begin position="10"/>
        <end position="59"/>
    </location>
</feature>
<sequence length="214" mass="22927">MDDNAPDLSASDADCSRVMTILSHALDAGQLDYQEYDERLTAARGARFRRELTPLTRDLDIDDPTSLTTPQQETSPALEQVSPGVDGQGMSIAIIGGNDLTGNWACAPRHTSIAIVGGVEIHLTEATLASAETTITIFAAVGGVEVYVPEDMHVDVSGLPILGGSEVKDSPGVSIRRTEVPADAPRIHVRYFAVMGGVDVIRVPRRPRRSSEKH</sequence>
<gene>
    <name evidence="4" type="ORF">DF222_00395</name>
</gene>
<dbReference type="EMBL" id="QEEZ01000001">
    <property type="protein sequence ID" value="PWC02742.1"/>
    <property type="molecule type" value="Genomic_DNA"/>
</dbReference>
<feature type="domain" description="Cell wall-active antibiotics response LiaF-like C-terminal" evidence="3">
    <location>
        <begin position="113"/>
        <end position="178"/>
    </location>
</feature>
<dbReference type="Proteomes" id="UP000244989">
    <property type="component" value="Unassembled WGS sequence"/>
</dbReference>
<feature type="compositionally biased region" description="Polar residues" evidence="1">
    <location>
        <begin position="65"/>
        <end position="77"/>
    </location>
</feature>
<dbReference type="InterPro" id="IPR024425">
    <property type="entry name" value="LiaF-like_C"/>
</dbReference>
<dbReference type="Pfam" id="PF09922">
    <property type="entry name" value="LiaF-like_C"/>
    <property type="match status" value="1"/>
</dbReference>
<dbReference type="PANTHER" id="PTHR40763:SF4">
    <property type="entry name" value="DUF1707 DOMAIN-CONTAINING PROTEIN"/>
    <property type="match status" value="1"/>
</dbReference>
<evidence type="ECO:0000259" key="3">
    <source>
        <dbReference type="Pfam" id="PF09922"/>
    </source>
</evidence>
<evidence type="ECO:0000259" key="2">
    <source>
        <dbReference type="Pfam" id="PF08044"/>
    </source>
</evidence>
<evidence type="ECO:0000313" key="4">
    <source>
        <dbReference type="EMBL" id="PWC02742.1"/>
    </source>
</evidence>
<protein>
    <submittedName>
        <fullName evidence="4">DUF1707 and DUF2154 domain-containing protein</fullName>
    </submittedName>
</protein>
<evidence type="ECO:0000313" key="5">
    <source>
        <dbReference type="Proteomes" id="UP000244989"/>
    </source>
</evidence>
<dbReference type="InterPro" id="IPR012551">
    <property type="entry name" value="DUF1707_SHOCT-like"/>
</dbReference>
<reference evidence="5" key="1">
    <citation type="submission" date="2018-04" db="EMBL/GenBank/DDBJ databases">
        <authorList>
            <person name="Liu S."/>
            <person name="Wang Z."/>
            <person name="Li J."/>
        </authorList>
    </citation>
    <scope>NUCLEOTIDE SEQUENCE [LARGE SCALE GENOMIC DNA]</scope>
    <source>
        <strain evidence="5">2189</strain>
    </source>
</reference>
<comment type="caution">
    <text evidence="4">The sequence shown here is derived from an EMBL/GenBank/DDBJ whole genome shotgun (WGS) entry which is preliminary data.</text>
</comment>
<dbReference type="PANTHER" id="PTHR40763">
    <property type="entry name" value="MEMBRANE PROTEIN-RELATED"/>
    <property type="match status" value="1"/>
</dbReference>
<evidence type="ECO:0000256" key="1">
    <source>
        <dbReference type="SAM" id="MobiDB-lite"/>
    </source>
</evidence>
<feature type="region of interest" description="Disordered" evidence="1">
    <location>
        <begin position="58"/>
        <end position="83"/>
    </location>
</feature>
<name>A0A2U1T9S7_9CORY</name>
<dbReference type="AlphaFoldDB" id="A0A2U1T9S7"/>
<accession>A0A2U1T9S7</accession>
<dbReference type="KEGG" id="cyz:C3B44_01665"/>